<proteinExistence type="predicted"/>
<dbReference type="EMBL" id="CAXKWB010026335">
    <property type="protein sequence ID" value="CAL4130005.1"/>
    <property type="molecule type" value="Genomic_DNA"/>
</dbReference>
<reference evidence="1 2" key="1">
    <citation type="submission" date="2024-05" db="EMBL/GenBank/DDBJ databases">
        <authorList>
            <person name="Wallberg A."/>
        </authorList>
    </citation>
    <scope>NUCLEOTIDE SEQUENCE [LARGE SCALE GENOMIC DNA]</scope>
</reference>
<dbReference type="SUPFAM" id="SSF52777">
    <property type="entry name" value="CoA-dependent acyltransferases"/>
    <property type="match status" value="2"/>
</dbReference>
<accession>A0AAV2RNN9</accession>
<organism evidence="1 2">
    <name type="scientific">Meganyctiphanes norvegica</name>
    <name type="common">Northern krill</name>
    <name type="synonym">Thysanopoda norvegica</name>
    <dbReference type="NCBI Taxonomy" id="48144"/>
    <lineage>
        <taxon>Eukaryota</taxon>
        <taxon>Metazoa</taxon>
        <taxon>Ecdysozoa</taxon>
        <taxon>Arthropoda</taxon>
        <taxon>Crustacea</taxon>
        <taxon>Multicrustacea</taxon>
        <taxon>Malacostraca</taxon>
        <taxon>Eumalacostraca</taxon>
        <taxon>Eucarida</taxon>
        <taxon>Euphausiacea</taxon>
        <taxon>Euphausiidae</taxon>
        <taxon>Meganyctiphanes</taxon>
    </lineage>
</organism>
<dbReference type="PANTHER" id="PTHR28037">
    <property type="entry name" value="ALCOHOL O-ACETYLTRANSFERASE 1-RELATED"/>
    <property type="match status" value="1"/>
</dbReference>
<sequence length="467" mass="53741">MSCGGWVRVCTDAEEYHERCHQRGWNMTCYGLDLATAHPLTLPLLQKALEHLYRFRYYDCASKGMKGKLWFRELDTFSPDLEVLKGVKFKTAMLSLAHSKYNVEDGPLWRVRLLPFYEDEEKSMPEMQKDFPYYYHLIFAAHHSIVDGFTNVKICNLLHKLIDDLMSGIPINDSNQLGCIISENEIKRLLKRAKCELTENPELLHNVSEDILGSGKRVSQLMKAYPVEEDAVPNSNMILIEDLNKDITKLFIAACKNNSVSIHSALSTIFNCVVIQMLKSAGINDEFYNIRSSHDINYRRYSEDNSSCILGCHVGALRPNFLLSKDTEEHFWDVARNFHNDFHTKLESNYPFFETVLEDLKRDEIMDSSKFGHVLGLPWITFYITNMGNLATVLPGEGTNVQIVQFRRFGTVHKPNMIICNFVHTFRGRLSITTGYNTQRINKETAQKILDQVFVRVKQVSYHGGLV</sequence>
<gene>
    <name evidence="1" type="ORF">MNOR_LOCUS26400</name>
</gene>
<evidence type="ECO:0000313" key="2">
    <source>
        <dbReference type="Proteomes" id="UP001497623"/>
    </source>
</evidence>
<keyword evidence="2" id="KW-1185">Reference proteome</keyword>
<dbReference type="AlphaFoldDB" id="A0AAV2RNN9"/>
<name>A0AAV2RNN9_MEGNR</name>
<evidence type="ECO:0008006" key="3">
    <source>
        <dbReference type="Google" id="ProtNLM"/>
    </source>
</evidence>
<dbReference type="PANTHER" id="PTHR28037:SF1">
    <property type="entry name" value="ALCOHOL O-ACETYLTRANSFERASE 1-RELATED"/>
    <property type="match status" value="1"/>
</dbReference>
<evidence type="ECO:0000313" key="1">
    <source>
        <dbReference type="EMBL" id="CAL4130005.1"/>
    </source>
</evidence>
<dbReference type="Proteomes" id="UP001497623">
    <property type="component" value="Unassembled WGS sequence"/>
</dbReference>
<protein>
    <recommendedName>
        <fullName evidence="3">Alcohol acetyltransferase</fullName>
    </recommendedName>
</protein>
<comment type="caution">
    <text evidence="1">The sequence shown here is derived from an EMBL/GenBank/DDBJ whole genome shotgun (WGS) entry which is preliminary data.</text>
</comment>
<dbReference type="InterPro" id="IPR052058">
    <property type="entry name" value="Alcohol_O-acetyltransferase"/>
</dbReference>